<dbReference type="CDD" id="cd00047">
    <property type="entry name" value="PTPc"/>
    <property type="match status" value="1"/>
</dbReference>
<dbReference type="PROSITE" id="PS50056">
    <property type="entry name" value="TYR_PHOSPHATASE_2"/>
    <property type="match status" value="1"/>
</dbReference>
<dbReference type="SMART" id="SM00194">
    <property type="entry name" value="PTPc"/>
    <property type="match status" value="1"/>
</dbReference>
<dbReference type="AlphaFoldDB" id="A0A5J4P037"/>
<name>A0A5J4P037_9TREM</name>
<dbReference type="InterPro" id="IPR003595">
    <property type="entry name" value="Tyr_Pase_cat"/>
</dbReference>
<evidence type="ECO:0000313" key="3">
    <source>
        <dbReference type="EMBL" id="KAA3680800.1"/>
    </source>
</evidence>
<dbReference type="InterPro" id="IPR029021">
    <property type="entry name" value="Prot-tyrosine_phosphatase-like"/>
</dbReference>
<dbReference type="PRINTS" id="PR00700">
    <property type="entry name" value="PRTYPHPHTASE"/>
</dbReference>
<dbReference type="SMART" id="SM00404">
    <property type="entry name" value="PTPc_motif"/>
    <property type="match status" value="1"/>
</dbReference>
<gene>
    <name evidence="3" type="ORF">DEA37_0011985</name>
</gene>
<accession>A0A5J4P037</accession>
<proteinExistence type="predicted"/>
<dbReference type="Pfam" id="PF00102">
    <property type="entry name" value="Y_phosphatase"/>
    <property type="match status" value="1"/>
</dbReference>
<keyword evidence="4" id="KW-1185">Reference proteome</keyword>
<dbReference type="PROSITE" id="PS00383">
    <property type="entry name" value="TYR_PHOSPHATASE_1"/>
    <property type="match status" value="1"/>
</dbReference>
<sequence>MLRRSAPDLNFLLDNGRVKCSDYSAYFFAGSADQNRLFKEQFKSLEDISAQNQLADGLQYTVALCVENRRKNVYCDVLPYDNRRIVLKKLPGETQDYINASPIHRITIPNEGPMQLDFDQVDYICAQAPLHTTCGDFWRMIVENNVGIIVTLTRLTENDSSGCAIYWPERLGEITVYTSGSVGFTVELKNEISQMGYDEREFIVESDQPADNKRKLHILQLAMHSWLDMGVPNVELFNEVLRKYKELKNVSQRGSLTLVHCKAGIGRSGTFVVADILRRQLENKCDAIDLPGIILQLRRCRQGMVESQLQYIFLHGFANSLIAQSN</sequence>
<dbReference type="InterPro" id="IPR000242">
    <property type="entry name" value="PTP_cat"/>
</dbReference>
<dbReference type="PANTHER" id="PTHR19134">
    <property type="entry name" value="RECEPTOR-TYPE TYROSINE-PROTEIN PHOSPHATASE"/>
    <property type="match status" value="1"/>
</dbReference>
<dbReference type="Gene3D" id="3.90.190.10">
    <property type="entry name" value="Protein tyrosine phosphatase superfamily"/>
    <property type="match status" value="1"/>
</dbReference>
<feature type="domain" description="Tyrosine-protein phosphatase" evidence="1">
    <location>
        <begin position="38"/>
        <end position="321"/>
    </location>
</feature>
<organism evidence="3 4">
    <name type="scientific">Paragonimus westermani</name>
    <dbReference type="NCBI Taxonomy" id="34504"/>
    <lineage>
        <taxon>Eukaryota</taxon>
        <taxon>Metazoa</taxon>
        <taxon>Spiralia</taxon>
        <taxon>Lophotrochozoa</taxon>
        <taxon>Platyhelminthes</taxon>
        <taxon>Trematoda</taxon>
        <taxon>Digenea</taxon>
        <taxon>Plagiorchiida</taxon>
        <taxon>Troglotremata</taxon>
        <taxon>Troglotrematidae</taxon>
        <taxon>Paragonimus</taxon>
    </lineage>
</organism>
<dbReference type="InterPro" id="IPR016130">
    <property type="entry name" value="Tyr_Pase_AS"/>
</dbReference>
<evidence type="ECO:0000259" key="1">
    <source>
        <dbReference type="PROSITE" id="PS50055"/>
    </source>
</evidence>
<dbReference type="PANTHER" id="PTHR19134:SF449">
    <property type="entry name" value="TYROSINE-PROTEIN PHOSPHATASE 1"/>
    <property type="match status" value="1"/>
</dbReference>
<dbReference type="PROSITE" id="PS50055">
    <property type="entry name" value="TYR_PHOSPHATASE_PTP"/>
    <property type="match status" value="1"/>
</dbReference>
<dbReference type="InterPro" id="IPR050348">
    <property type="entry name" value="Protein-Tyr_Phosphatase"/>
</dbReference>
<comment type="caution">
    <text evidence="3">The sequence shown here is derived from an EMBL/GenBank/DDBJ whole genome shotgun (WGS) entry which is preliminary data.</text>
</comment>
<reference evidence="3 4" key="1">
    <citation type="journal article" date="2019" name="Gigascience">
        <title>Whole-genome sequence of the oriental lung fluke Paragonimus westermani.</title>
        <authorList>
            <person name="Oey H."/>
            <person name="Zakrzewski M."/>
            <person name="Narain K."/>
            <person name="Devi K.R."/>
            <person name="Agatsuma T."/>
            <person name="Nawaratna S."/>
            <person name="Gobert G.N."/>
            <person name="Jones M.K."/>
            <person name="Ragan M.A."/>
            <person name="McManus D.P."/>
            <person name="Krause L."/>
        </authorList>
    </citation>
    <scope>NUCLEOTIDE SEQUENCE [LARGE SCALE GENOMIC DNA]</scope>
    <source>
        <strain evidence="3 4">IND2009</strain>
    </source>
</reference>
<dbReference type="SUPFAM" id="SSF52799">
    <property type="entry name" value="(Phosphotyrosine protein) phosphatases II"/>
    <property type="match status" value="1"/>
</dbReference>
<dbReference type="EMBL" id="QNGE01000348">
    <property type="protein sequence ID" value="KAA3680800.1"/>
    <property type="molecule type" value="Genomic_DNA"/>
</dbReference>
<feature type="domain" description="Tyrosine specific protein phosphatases" evidence="2">
    <location>
        <begin position="238"/>
        <end position="312"/>
    </location>
</feature>
<evidence type="ECO:0000313" key="4">
    <source>
        <dbReference type="Proteomes" id="UP000324629"/>
    </source>
</evidence>
<dbReference type="Proteomes" id="UP000324629">
    <property type="component" value="Unassembled WGS sequence"/>
</dbReference>
<evidence type="ECO:0000259" key="2">
    <source>
        <dbReference type="PROSITE" id="PS50056"/>
    </source>
</evidence>
<dbReference type="InterPro" id="IPR000387">
    <property type="entry name" value="Tyr_Pase_dom"/>
</dbReference>
<dbReference type="GO" id="GO:0004725">
    <property type="term" value="F:protein tyrosine phosphatase activity"/>
    <property type="evidence" value="ECO:0007669"/>
    <property type="project" value="InterPro"/>
</dbReference>
<protein>
    <submittedName>
        <fullName evidence="3">Uncharacterized protein</fullName>
    </submittedName>
</protein>